<gene>
    <name evidence="1" type="ORF">SSOP1_2463</name>
</gene>
<reference evidence="2" key="1">
    <citation type="submission" date="2016-04" db="EMBL/GenBank/DDBJ databases">
        <authorList>
            <person name="Shah S.A."/>
            <person name="Garrett R.A."/>
        </authorList>
    </citation>
    <scope>NUCLEOTIDE SEQUENCE [LARGE SCALE GENOMIC DNA]</scope>
    <source>
        <strain evidence="2">ATCC 35091 / DSM 1616 / JCM 8930 / NBRC 15331 / P1</strain>
    </source>
</reference>
<dbReference type="EMBL" id="LT549890">
    <property type="protein sequence ID" value="SAI86017.1"/>
    <property type="molecule type" value="Genomic_DNA"/>
</dbReference>
<sequence length="50" mass="6354">MGKSKYKRDWSKYDENVITRYKLMFPFYVFEHWWDLLAEENRNARTKYKA</sequence>
<dbReference type="PANTHER" id="PTHR34631:SF3">
    <property type="entry name" value="ISSOD12 TRANSPOSASE TNPA_ISSOD12"/>
    <property type="match status" value="1"/>
</dbReference>
<proteinExistence type="predicted"/>
<evidence type="ECO:0000313" key="1">
    <source>
        <dbReference type="EMBL" id="SAI86017.1"/>
    </source>
</evidence>
<dbReference type="Proteomes" id="UP000076770">
    <property type="component" value="Chromosome i"/>
</dbReference>
<dbReference type="PANTHER" id="PTHR34631">
    <property type="match status" value="1"/>
</dbReference>
<organism evidence="1 2">
    <name type="scientific">Saccharolobus solfataricus</name>
    <name type="common">Sulfolobus solfataricus</name>
    <dbReference type="NCBI Taxonomy" id="2287"/>
    <lineage>
        <taxon>Archaea</taxon>
        <taxon>Thermoproteota</taxon>
        <taxon>Thermoprotei</taxon>
        <taxon>Sulfolobales</taxon>
        <taxon>Sulfolobaceae</taxon>
        <taxon>Saccharolobus</taxon>
    </lineage>
</organism>
<accession>A0A157T3M7</accession>
<evidence type="ECO:0000313" key="2">
    <source>
        <dbReference type="Proteomes" id="UP000076770"/>
    </source>
</evidence>
<name>A0A157T3M7_SACSO</name>
<dbReference type="AlphaFoldDB" id="A0A157T3M7"/>
<protein>
    <submittedName>
        <fullName evidence="1">ORF1 in transposon ISC1058</fullName>
    </submittedName>
</protein>
<dbReference type="InterPro" id="IPR053172">
    <property type="entry name" value="Tn903_transposase"/>
</dbReference>
<dbReference type="PATRIC" id="fig|2287.9.peg.2590"/>